<proteinExistence type="predicted"/>
<sequence length="108" mass="10695">MEERRKKRSPRAQPAPAGAPRPLPISKSASFALPLPALPSAQQRARPRRSVLVGGGPSVPGAPSGAGGPRGGLAVPPAACSAQGEQGESEGRWHGGSAGGSAAAQLPH</sequence>
<feature type="compositionally biased region" description="Gly residues" evidence="1">
    <location>
        <begin position="53"/>
        <end position="71"/>
    </location>
</feature>
<feature type="region of interest" description="Disordered" evidence="1">
    <location>
        <begin position="1"/>
        <end position="108"/>
    </location>
</feature>
<dbReference type="AlphaFoldDB" id="A0A8B9VJT2"/>
<reference evidence="2" key="1">
    <citation type="submission" date="2025-08" db="UniProtKB">
        <authorList>
            <consortium name="Ensembl"/>
        </authorList>
    </citation>
    <scope>IDENTIFICATION</scope>
</reference>
<dbReference type="Ensembl" id="ENSAZOT00000027415.1">
    <property type="protein sequence ID" value="ENSAZOP00000025563.1"/>
    <property type="gene ID" value="ENSAZOG00000016362.1"/>
</dbReference>
<evidence type="ECO:0000313" key="2">
    <source>
        <dbReference type="Ensembl" id="ENSAZOP00000025563.1"/>
    </source>
</evidence>
<protein>
    <submittedName>
        <fullName evidence="2">Uncharacterized protein</fullName>
    </submittedName>
</protein>
<evidence type="ECO:0000256" key="1">
    <source>
        <dbReference type="SAM" id="MobiDB-lite"/>
    </source>
</evidence>
<feature type="compositionally biased region" description="Basic residues" evidence="1">
    <location>
        <begin position="1"/>
        <end position="10"/>
    </location>
</feature>
<organism evidence="2 3">
    <name type="scientific">Anas zonorhyncha</name>
    <name type="common">Eastern spot-billed duck</name>
    <dbReference type="NCBI Taxonomy" id="75864"/>
    <lineage>
        <taxon>Eukaryota</taxon>
        <taxon>Metazoa</taxon>
        <taxon>Chordata</taxon>
        <taxon>Craniata</taxon>
        <taxon>Vertebrata</taxon>
        <taxon>Euteleostomi</taxon>
        <taxon>Archelosauria</taxon>
        <taxon>Archosauria</taxon>
        <taxon>Dinosauria</taxon>
        <taxon>Saurischia</taxon>
        <taxon>Theropoda</taxon>
        <taxon>Coelurosauria</taxon>
        <taxon>Aves</taxon>
        <taxon>Neognathae</taxon>
        <taxon>Galloanserae</taxon>
        <taxon>Anseriformes</taxon>
        <taxon>Anatidae</taxon>
        <taxon>Anatinae</taxon>
        <taxon>Anas</taxon>
    </lineage>
</organism>
<accession>A0A8B9VJT2</accession>
<name>A0A8B9VJT2_9AVES</name>
<keyword evidence="3" id="KW-1185">Reference proteome</keyword>
<evidence type="ECO:0000313" key="3">
    <source>
        <dbReference type="Proteomes" id="UP000694549"/>
    </source>
</evidence>
<dbReference type="Proteomes" id="UP000694549">
    <property type="component" value="Unplaced"/>
</dbReference>
<reference evidence="2" key="2">
    <citation type="submission" date="2025-09" db="UniProtKB">
        <authorList>
            <consortium name="Ensembl"/>
        </authorList>
    </citation>
    <scope>IDENTIFICATION</scope>
</reference>